<dbReference type="SUPFAM" id="SSF52540">
    <property type="entry name" value="P-loop containing nucleoside triphosphate hydrolases"/>
    <property type="match status" value="1"/>
</dbReference>
<dbReference type="InterPro" id="IPR016136">
    <property type="entry name" value="DNA_helicase_N/primase_C"/>
</dbReference>
<proteinExistence type="inferred from homology"/>
<accession>A0A095UNX7</accession>
<evidence type="ECO:0000256" key="10">
    <source>
        <dbReference type="ARBA" id="ARBA00044932"/>
    </source>
</evidence>
<dbReference type="InterPro" id="IPR036185">
    <property type="entry name" value="DNA_heli_DnaB-like_N_sf"/>
</dbReference>
<dbReference type="InterPro" id="IPR027417">
    <property type="entry name" value="P-loop_NTPase"/>
</dbReference>
<dbReference type="PANTHER" id="PTHR30153">
    <property type="entry name" value="REPLICATIVE DNA HELICASE DNAB"/>
    <property type="match status" value="1"/>
</dbReference>
<evidence type="ECO:0000256" key="13">
    <source>
        <dbReference type="RuleBase" id="RU362085"/>
    </source>
</evidence>
<dbReference type="InterPro" id="IPR007694">
    <property type="entry name" value="DNA_helicase_DnaB-like_C"/>
</dbReference>
<keyword evidence="3 13" id="KW-0235">DNA replication</keyword>
<evidence type="ECO:0000256" key="11">
    <source>
        <dbReference type="ARBA" id="ARBA00048954"/>
    </source>
</evidence>
<keyword evidence="2 13" id="KW-0639">Primosome</keyword>
<organism evidence="15 16">
    <name type="scientific">Alcanivorax nanhaiticus</name>
    <dbReference type="NCBI Taxonomy" id="1177154"/>
    <lineage>
        <taxon>Bacteria</taxon>
        <taxon>Pseudomonadati</taxon>
        <taxon>Pseudomonadota</taxon>
        <taxon>Gammaproteobacteria</taxon>
        <taxon>Oceanospirillales</taxon>
        <taxon>Alcanivoracaceae</taxon>
        <taxon>Alcanivorax</taxon>
    </lineage>
</organism>
<keyword evidence="7 13" id="KW-0067">ATP-binding</keyword>
<dbReference type="EC" id="5.6.2.3" evidence="12 13"/>
<comment type="function">
    <text evidence="10 13">The main replicative DNA helicase, it participates in initiation and elongation during chromosome replication. Travels ahead of the DNA replisome, separating dsDNA into templates for DNA synthesis. A processive ATP-dependent 5'-3' DNA helicase it has DNA-dependent ATPase activity.</text>
</comment>
<dbReference type="SMART" id="SM00382">
    <property type="entry name" value="AAA"/>
    <property type="match status" value="1"/>
</dbReference>
<dbReference type="InterPro" id="IPR007692">
    <property type="entry name" value="DNA_helicase_DnaB"/>
</dbReference>
<evidence type="ECO:0000313" key="16">
    <source>
        <dbReference type="Proteomes" id="UP000029444"/>
    </source>
</evidence>
<gene>
    <name evidence="15" type="ORF">Y5S_02517</name>
</gene>
<keyword evidence="4 13" id="KW-0547">Nucleotide-binding</keyword>
<dbReference type="Pfam" id="PF00772">
    <property type="entry name" value="DnaB"/>
    <property type="match status" value="1"/>
</dbReference>
<dbReference type="STRING" id="1177154.Y5S_02517"/>
<dbReference type="FunFam" id="1.10.860.10:FF:000001">
    <property type="entry name" value="Replicative DNA helicase"/>
    <property type="match status" value="1"/>
</dbReference>
<dbReference type="NCBIfam" id="TIGR00665">
    <property type="entry name" value="DnaB"/>
    <property type="match status" value="1"/>
</dbReference>
<dbReference type="SUPFAM" id="SSF48024">
    <property type="entry name" value="N-terminal domain of DnaB helicase"/>
    <property type="match status" value="1"/>
</dbReference>
<dbReference type="CDD" id="cd00984">
    <property type="entry name" value="DnaB_C"/>
    <property type="match status" value="1"/>
</dbReference>
<dbReference type="GO" id="GO:0003677">
    <property type="term" value="F:DNA binding"/>
    <property type="evidence" value="ECO:0007669"/>
    <property type="project" value="UniProtKB-UniRule"/>
</dbReference>
<evidence type="ECO:0000256" key="1">
    <source>
        <dbReference type="ARBA" id="ARBA00008428"/>
    </source>
</evidence>
<dbReference type="PROSITE" id="PS51199">
    <property type="entry name" value="SF4_HELICASE"/>
    <property type="match status" value="1"/>
</dbReference>
<dbReference type="EMBL" id="ARXV01000010">
    <property type="protein sequence ID" value="KGD64215.1"/>
    <property type="molecule type" value="Genomic_DNA"/>
</dbReference>
<evidence type="ECO:0000256" key="8">
    <source>
        <dbReference type="ARBA" id="ARBA00023125"/>
    </source>
</evidence>
<comment type="catalytic activity">
    <reaction evidence="11 13">
        <text>ATP + H2O = ADP + phosphate + H(+)</text>
        <dbReference type="Rhea" id="RHEA:13065"/>
        <dbReference type="ChEBI" id="CHEBI:15377"/>
        <dbReference type="ChEBI" id="CHEBI:15378"/>
        <dbReference type="ChEBI" id="CHEBI:30616"/>
        <dbReference type="ChEBI" id="CHEBI:43474"/>
        <dbReference type="ChEBI" id="CHEBI:456216"/>
        <dbReference type="EC" id="5.6.2.3"/>
    </reaction>
</comment>
<dbReference type="GO" id="GO:0005829">
    <property type="term" value="C:cytosol"/>
    <property type="evidence" value="ECO:0007669"/>
    <property type="project" value="TreeGrafter"/>
</dbReference>
<keyword evidence="6 13" id="KW-0347">Helicase</keyword>
<sequence length="464" mass="51444">MNEPVSLDKHLPENLKIPPNSVEAEQAILGGLLLNNSAWDDVAERVGARDFYRKAHRQIFEVIAQLVEEENPCDLVTVSQALGQLGQLEEIGGMTYLSELARNTPSAANITAYAEIVRERSILRQLINVSHDVADSAFNPEGRKSLEILDKAESAIFEIAEQQKKGSGPQDIKTVLKKTVDRIDELYKNKSAITGVTTGFDELDKMTGGLQPSDMVVIAGRPSMGKTTFAMNLCENVAIKAGKPVLVFSMEMPADSIVMRMLASLGRINQTSVRSGNLEKDDWPRITSAIHMLSEQRFYIDDTPALSPLEMRARARRVARECGGEIGCIMVDYLQLMQVPGVDNRVNEISEISRSLKGIAKELNCPVLALSQLNRSLEQRPNKRPVMSDLRESGAIEQDADLITFLYRDEVYNKDTNEKGVAEVIIGKQRNGPIGTVRLAFQGQFSRFDDLAPEYYAQLAAMDE</sequence>
<dbReference type="NCBIfam" id="NF004384">
    <property type="entry name" value="PRK05748.1"/>
    <property type="match status" value="1"/>
</dbReference>
<evidence type="ECO:0000256" key="3">
    <source>
        <dbReference type="ARBA" id="ARBA00022705"/>
    </source>
</evidence>
<keyword evidence="9" id="KW-0413">Isomerase</keyword>
<dbReference type="GO" id="GO:0043139">
    <property type="term" value="F:5'-3' DNA helicase activity"/>
    <property type="evidence" value="ECO:0007669"/>
    <property type="project" value="UniProtKB-EC"/>
</dbReference>
<dbReference type="Proteomes" id="UP000029444">
    <property type="component" value="Unassembled WGS sequence"/>
</dbReference>
<dbReference type="GO" id="GO:0016887">
    <property type="term" value="F:ATP hydrolysis activity"/>
    <property type="evidence" value="ECO:0007669"/>
    <property type="project" value="RHEA"/>
</dbReference>
<dbReference type="GO" id="GO:0006269">
    <property type="term" value="P:DNA replication, synthesis of primer"/>
    <property type="evidence" value="ECO:0007669"/>
    <property type="project" value="UniProtKB-UniRule"/>
</dbReference>
<dbReference type="PANTHER" id="PTHR30153:SF2">
    <property type="entry name" value="REPLICATIVE DNA HELICASE"/>
    <property type="match status" value="1"/>
</dbReference>
<dbReference type="PATRIC" id="fig|1177154.3.peg.2552"/>
<keyword evidence="16" id="KW-1185">Reference proteome</keyword>
<dbReference type="GO" id="GO:0005524">
    <property type="term" value="F:ATP binding"/>
    <property type="evidence" value="ECO:0007669"/>
    <property type="project" value="UniProtKB-UniRule"/>
</dbReference>
<dbReference type="OrthoDB" id="9773982at2"/>
<evidence type="ECO:0000259" key="14">
    <source>
        <dbReference type="PROSITE" id="PS51199"/>
    </source>
</evidence>
<protein>
    <recommendedName>
        <fullName evidence="12 13">Replicative DNA helicase</fullName>
        <ecNumber evidence="12 13">5.6.2.3</ecNumber>
    </recommendedName>
</protein>
<dbReference type="InterPro" id="IPR003593">
    <property type="entry name" value="AAA+_ATPase"/>
</dbReference>
<evidence type="ECO:0000256" key="4">
    <source>
        <dbReference type="ARBA" id="ARBA00022741"/>
    </source>
</evidence>
<keyword evidence="8 13" id="KW-0238">DNA-binding</keyword>
<name>A0A095UNX7_9GAMM</name>
<evidence type="ECO:0000256" key="2">
    <source>
        <dbReference type="ARBA" id="ARBA00022515"/>
    </source>
</evidence>
<dbReference type="FunFam" id="3.40.50.300:FF:000076">
    <property type="entry name" value="Replicative DNA helicase"/>
    <property type="match status" value="1"/>
</dbReference>
<comment type="caution">
    <text evidence="15">The sequence shown here is derived from an EMBL/GenBank/DDBJ whole genome shotgun (WGS) entry which is preliminary data.</text>
</comment>
<evidence type="ECO:0000313" key="15">
    <source>
        <dbReference type="EMBL" id="KGD64215.1"/>
    </source>
</evidence>
<dbReference type="InterPro" id="IPR007693">
    <property type="entry name" value="DNA_helicase_DnaB-like_N"/>
</dbReference>
<feature type="domain" description="SF4 helicase" evidence="14">
    <location>
        <begin position="189"/>
        <end position="455"/>
    </location>
</feature>
<dbReference type="Gene3D" id="1.10.860.10">
    <property type="entry name" value="DNAb Helicase, Chain A"/>
    <property type="match status" value="1"/>
</dbReference>
<dbReference type="Gene3D" id="3.40.50.300">
    <property type="entry name" value="P-loop containing nucleotide triphosphate hydrolases"/>
    <property type="match status" value="1"/>
</dbReference>
<evidence type="ECO:0000256" key="5">
    <source>
        <dbReference type="ARBA" id="ARBA00022801"/>
    </source>
</evidence>
<evidence type="ECO:0000256" key="12">
    <source>
        <dbReference type="NCBIfam" id="TIGR00665"/>
    </source>
</evidence>
<evidence type="ECO:0000256" key="7">
    <source>
        <dbReference type="ARBA" id="ARBA00022840"/>
    </source>
</evidence>
<evidence type="ECO:0000256" key="9">
    <source>
        <dbReference type="ARBA" id="ARBA00023235"/>
    </source>
</evidence>
<dbReference type="GO" id="GO:1990077">
    <property type="term" value="C:primosome complex"/>
    <property type="evidence" value="ECO:0007669"/>
    <property type="project" value="UniProtKB-UniRule"/>
</dbReference>
<dbReference type="AlphaFoldDB" id="A0A095UNX7"/>
<reference evidence="15 16" key="1">
    <citation type="submission" date="2012-09" db="EMBL/GenBank/DDBJ databases">
        <title>Genome Sequence of alkane-degrading Bacterium Alcanivorax sp. 19-m-6.</title>
        <authorList>
            <person name="Lai Q."/>
            <person name="Shao Z."/>
        </authorList>
    </citation>
    <scope>NUCLEOTIDE SEQUENCE [LARGE SCALE GENOMIC DNA]</scope>
    <source>
        <strain evidence="15 16">19-m-6</strain>
    </source>
</reference>
<keyword evidence="5 13" id="KW-0378">Hydrolase</keyword>
<evidence type="ECO:0000256" key="6">
    <source>
        <dbReference type="ARBA" id="ARBA00022806"/>
    </source>
</evidence>
<comment type="similarity">
    <text evidence="1 13">Belongs to the helicase family. DnaB subfamily.</text>
</comment>
<dbReference type="GO" id="GO:0042802">
    <property type="term" value="F:identical protein binding"/>
    <property type="evidence" value="ECO:0007669"/>
    <property type="project" value="UniProtKB-ARBA"/>
</dbReference>
<dbReference type="RefSeq" id="WP_052041590.1">
    <property type="nucleotide sequence ID" value="NZ_ARXV01000010.1"/>
</dbReference>
<dbReference type="Pfam" id="PF03796">
    <property type="entry name" value="DnaB_C"/>
    <property type="match status" value="1"/>
</dbReference>
<dbReference type="eggNOG" id="COG0305">
    <property type="taxonomic scope" value="Bacteria"/>
</dbReference>